<comment type="caution">
    <text evidence="1">The sequence shown here is derived from an EMBL/GenBank/DDBJ whole genome shotgun (WGS) entry which is preliminary data.</text>
</comment>
<dbReference type="AlphaFoldDB" id="A0A7V7YDU0"/>
<dbReference type="EMBL" id="WELC01000023">
    <property type="protein sequence ID" value="KAB7628885.1"/>
    <property type="molecule type" value="Genomic_DNA"/>
</dbReference>
<organism evidence="1 2">
    <name type="scientific">Stenotrophomonas rhizophila</name>
    <dbReference type="NCBI Taxonomy" id="216778"/>
    <lineage>
        <taxon>Bacteria</taxon>
        <taxon>Pseudomonadati</taxon>
        <taxon>Pseudomonadota</taxon>
        <taxon>Gammaproteobacteria</taxon>
        <taxon>Lysobacterales</taxon>
        <taxon>Lysobacteraceae</taxon>
        <taxon>Stenotrophomonas</taxon>
    </lineage>
</organism>
<evidence type="ECO:0000313" key="2">
    <source>
        <dbReference type="Proteomes" id="UP000449004"/>
    </source>
</evidence>
<sequence length="163" mass="17697">MPINTDELTDRQLLELHCSVMEALRQRGVVRSSNNPVADYTEMLVARALNAALSVGSQAGYDAVGQDGTRYQVKARRLTAANKSTQLSAIRNLGGDPFDQLAAVVYDSNLVVQYAALIPLDVVKQLGRFTAHTNSHTLLFRRSVLDEPGVVDITSPVVEAMDA</sequence>
<accession>A0A7V7YDU0</accession>
<proteinExistence type="predicted"/>
<dbReference type="RefSeq" id="WP_152153953.1">
    <property type="nucleotide sequence ID" value="NZ_WELC01000023.1"/>
</dbReference>
<gene>
    <name evidence="1" type="ORF">F9K92_15670</name>
</gene>
<evidence type="ECO:0000313" key="1">
    <source>
        <dbReference type="EMBL" id="KAB7628885.1"/>
    </source>
</evidence>
<name>A0A7V7YDU0_9GAMM</name>
<reference evidence="1 2" key="1">
    <citation type="submission" date="2019-10" db="EMBL/GenBank/DDBJ databases">
        <title>Halotolerant bacteria associated to Saharan-endemic halophytes Stipa tenacissima L. and Atriplex halimus L mitigate salt stress and promote growth of tomato plants.</title>
        <authorList>
            <person name="Dif G."/>
        </authorList>
    </citation>
    <scope>NUCLEOTIDE SEQUENCE [LARGE SCALE GENOMIC DNA]</scope>
    <source>
        <strain evidence="1 2">IS26</strain>
    </source>
</reference>
<protein>
    <submittedName>
        <fullName evidence="1">Uncharacterized protein</fullName>
    </submittedName>
</protein>
<dbReference type="Proteomes" id="UP000449004">
    <property type="component" value="Unassembled WGS sequence"/>
</dbReference>